<keyword evidence="2" id="KW-0472">Membrane</keyword>
<comment type="caution">
    <text evidence="3">The sequence shown here is derived from an EMBL/GenBank/DDBJ whole genome shotgun (WGS) entry which is preliminary data.</text>
</comment>
<feature type="transmembrane region" description="Helical" evidence="2">
    <location>
        <begin position="126"/>
        <end position="145"/>
    </location>
</feature>
<protein>
    <submittedName>
        <fullName evidence="3">Uncharacterized protein</fullName>
    </submittedName>
</protein>
<dbReference type="RefSeq" id="WP_156214591.1">
    <property type="nucleotide sequence ID" value="NZ_WOFH01000001.1"/>
</dbReference>
<evidence type="ECO:0000256" key="1">
    <source>
        <dbReference type="SAM" id="MobiDB-lite"/>
    </source>
</evidence>
<name>A0A7K1KU31_9ACTN</name>
<feature type="region of interest" description="Disordered" evidence="1">
    <location>
        <begin position="60"/>
        <end position="114"/>
    </location>
</feature>
<reference evidence="3 4" key="1">
    <citation type="submission" date="2019-11" db="EMBL/GenBank/DDBJ databases">
        <authorList>
            <person name="Cao P."/>
        </authorList>
    </citation>
    <scope>NUCLEOTIDE SEQUENCE [LARGE SCALE GENOMIC DNA]</scope>
    <source>
        <strain evidence="3 4">NEAU-AAG5</strain>
    </source>
</reference>
<keyword evidence="2" id="KW-0812">Transmembrane</keyword>
<dbReference type="Proteomes" id="UP000432015">
    <property type="component" value="Unassembled WGS sequence"/>
</dbReference>
<dbReference type="EMBL" id="WOFH01000001">
    <property type="protein sequence ID" value="MUN35700.1"/>
    <property type="molecule type" value="Genomic_DNA"/>
</dbReference>
<proteinExistence type="predicted"/>
<dbReference type="AlphaFoldDB" id="A0A7K1KU31"/>
<evidence type="ECO:0000313" key="4">
    <source>
        <dbReference type="Proteomes" id="UP000432015"/>
    </source>
</evidence>
<keyword evidence="2" id="KW-1133">Transmembrane helix</keyword>
<organism evidence="3 4">
    <name type="scientific">Actinomadura litoris</name>
    <dbReference type="NCBI Taxonomy" id="2678616"/>
    <lineage>
        <taxon>Bacteria</taxon>
        <taxon>Bacillati</taxon>
        <taxon>Actinomycetota</taxon>
        <taxon>Actinomycetes</taxon>
        <taxon>Streptosporangiales</taxon>
        <taxon>Thermomonosporaceae</taxon>
        <taxon>Actinomadura</taxon>
    </lineage>
</organism>
<accession>A0A7K1KU31</accession>
<evidence type="ECO:0000256" key="2">
    <source>
        <dbReference type="SAM" id="Phobius"/>
    </source>
</evidence>
<evidence type="ECO:0000313" key="3">
    <source>
        <dbReference type="EMBL" id="MUN35700.1"/>
    </source>
</evidence>
<sequence length="231" mass="24857">MAQANVLGVSKSALGRYLHGKPVSATNLHLMVAAADARDLWRPGEREEFLAAFLGAPVDQSGPADADQHVRGAVSLPDDPDLDGPGELAEHGRDQTVPGVNRRHETSDVTSDVTRRVQRTRVGARWTVLAGVATIIAASALGGIFGSRHAARSTPETAPTAGCRPNRYEVEQAADVLDEDGDLVGRSIPGDTFFREIPEEHAPRRYRYYGTIPSRHLSGYVMQAKLKPSCA</sequence>
<gene>
    <name evidence="3" type="ORF">GNZ18_03690</name>
</gene>
<keyword evidence="4" id="KW-1185">Reference proteome</keyword>